<dbReference type="Gene3D" id="2.170.130.10">
    <property type="entry name" value="TonB-dependent receptor, plug domain"/>
    <property type="match status" value="1"/>
</dbReference>
<evidence type="ECO:0000256" key="10">
    <source>
        <dbReference type="ARBA" id="ARBA00023170"/>
    </source>
</evidence>
<feature type="domain" description="TonB-dependent receptor-like beta-barrel" evidence="15">
    <location>
        <begin position="229"/>
        <end position="601"/>
    </location>
</feature>
<dbReference type="EMBL" id="CP136921">
    <property type="protein sequence ID" value="WOO32326.1"/>
    <property type="molecule type" value="Genomic_DNA"/>
</dbReference>
<evidence type="ECO:0000256" key="9">
    <source>
        <dbReference type="ARBA" id="ARBA00023136"/>
    </source>
</evidence>
<keyword evidence="11 12" id="KW-0998">Cell outer membrane</keyword>
<protein>
    <submittedName>
        <fullName evidence="17">TonB-dependent receptor</fullName>
    </submittedName>
</protein>
<evidence type="ECO:0000256" key="7">
    <source>
        <dbReference type="ARBA" id="ARBA00023065"/>
    </source>
</evidence>
<dbReference type="Gene3D" id="2.40.170.20">
    <property type="entry name" value="TonB-dependent receptor, beta-barrel domain"/>
    <property type="match status" value="1"/>
</dbReference>
<comment type="subcellular location">
    <subcellularLocation>
        <location evidence="1 12">Cell outer membrane</location>
        <topology evidence="1 12">Multi-pass membrane protein</topology>
    </subcellularLocation>
</comment>
<accession>A0ABZ0J2E0</accession>
<evidence type="ECO:0000256" key="1">
    <source>
        <dbReference type="ARBA" id="ARBA00004571"/>
    </source>
</evidence>
<evidence type="ECO:0000256" key="8">
    <source>
        <dbReference type="ARBA" id="ARBA00023077"/>
    </source>
</evidence>
<dbReference type="CDD" id="cd01347">
    <property type="entry name" value="ligand_gated_channel"/>
    <property type="match status" value="1"/>
</dbReference>
<dbReference type="Proteomes" id="UP001303211">
    <property type="component" value="Chromosome"/>
</dbReference>
<dbReference type="PANTHER" id="PTHR30069">
    <property type="entry name" value="TONB-DEPENDENT OUTER MEMBRANE RECEPTOR"/>
    <property type="match status" value="1"/>
</dbReference>
<dbReference type="InterPro" id="IPR012910">
    <property type="entry name" value="Plug_dom"/>
</dbReference>
<keyword evidence="10 17" id="KW-0675">Receptor</keyword>
<evidence type="ECO:0000256" key="5">
    <source>
        <dbReference type="ARBA" id="ARBA00022692"/>
    </source>
</evidence>
<evidence type="ECO:0000259" key="15">
    <source>
        <dbReference type="Pfam" id="PF00593"/>
    </source>
</evidence>
<evidence type="ECO:0000256" key="12">
    <source>
        <dbReference type="PROSITE-ProRule" id="PRU01360"/>
    </source>
</evidence>
<gene>
    <name evidence="17" type="ORF">P4826_18390</name>
</gene>
<keyword evidence="9 12" id="KW-0472">Membrane</keyword>
<evidence type="ECO:0000256" key="13">
    <source>
        <dbReference type="RuleBase" id="RU003357"/>
    </source>
</evidence>
<dbReference type="PROSITE" id="PS52016">
    <property type="entry name" value="TONB_DEPENDENT_REC_3"/>
    <property type="match status" value="1"/>
</dbReference>
<proteinExistence type="inferred from homology"/>
<organism evidence="17 18">
    <name type="scientific">Diaphorobacter limosus</name>
    <dbReference type="NCBI Taxonomy" id="3036128"/>
    <lineage>
        <taxon>Bacteria</taxon>
        <taxon>Pseudomonadati</taxon>
        <taxon>Pseudomonadota</taxon>
        <taxon>Betaproteobacteria</taxon>
        <taxon>Burkholderiales</taxon>
        <taxon>Comamonadaceae</taxon>
        <taxon>Diaphorobacter</taxon>
    </lineage>
</organism>
<sequence length="629" mass="67684">MKHISLCNRAIDARVALRRSALALAVLAVCSAQAQVASEPPLQIAQYHAPALNEMVVTATRTEQPLTDIVADVSIVDRETIENSGATGLVDVLARLPGVQFARNGGPMGSTSLYLRGAETRFTAVYIDGVRVDSQASGGASWEAIPLSLVDRIEVLRGPAAAVYGSDAVAGVVQIFTKKGEAGVSPYVGVGNGTHRTWKAEAGVSGASGAVDYAIGLAREGSKGFSASTRATSNPDRDGYTSTAANARLGLQVNRAHRLEGTLLYSDSDSGYDTSKADDRSLHRLQTLGLAWQAQWTEAYKTRLAVTDSRDRYETQPSPYLTETQLRGYLFQNEWRLGNHQFTAALERREDELQNAPIDRSRAQNAVALGYGLSAGAHTLQLNARHDDDSEFGGKSTGSAAYGYAFAKGWRATASLGSAFRAPTLYQRFSLYGDASLQPETSRNVELGLKWAQDASSFSATVYRNKVSNLINWVGSTGTCAGNSGPFPGCYANVGKARYEGVTVAGVTRLAGVQLYASLDVQNPKNLDNGKLLARRAKRHATLGADTQLAGWTLGGEVQANSQRWDDAANTRRLGGYALFNLYASTRLARDYQVVARIDNLADKDYQVARDYATAGRTFYVGLKWSPKY</sequence>
<dbReference type="InterPro" id="IPR037066">
    <property type="entry name" value="Plug_dom_sf"/>
</dbReference>
<dbReference type="RefSeq" id="WP_317701787.1">
    <property type="nucleotide sequence ID" value="NZ_CP136921.1"/>
</dbReference>
<dbReference type="Pfam" id="PF07715">
    <property type="entry name" value="Plug"/>
    <property type="match status" value="1"/>
</dbReference>
<evidence type="ECO:0000313" key="18">
    <source>
        <dbReference type="Proteomes" id="UP001303211"/>
    </source>
</evidence>
<dbReference type="SUPFAM" id="SSF56935">
    <property type="entry name" value="Porins"/>
    <property type="match status" value="1"/>
</dbReference>
<reference evidence="17 18" key="1">
    <citation type="submission" date="2023-03" db="EMBL/GenBank/DDBJ databases">
        <title>Diaphorobacter basophil sp. nov., isolated from a sewage-treatment plant.</title>
        <authorList>
            <person name="Yang K."/>
        </authorList>
    </citation>
    <scope>NUCLEOTIDE SEQUENCE [LARGE SCALE GENOMIC DNA]</scope>
    <source>
        <strain evidence="17 18">Y-1</strain>
    </source>
</reference>
<keyword evidence="4 12" id="KW-1134">Transmembrane beta strand</keyword>
<evidence type="ECO:0000256" key="14">
    <source>
        <dbReference type="SAM" id="SignalP"/>
    </source>
</evidence>
<feature type="signal peptide" evidence="14">
    <location>
        <begin position="1"/>
        <end position="34"/>
    </location>
</feature>
<name>A0ABZ0J2E0_9BURK</name>
<evidence type="ECO:0000256" key="2">
    <source>
        <dbReference type="ARBA" id="ARBA00009810"/>
    </source>
</evidence>
<evidence type="ECO:0000259" key="16">
    <source>
        <dbReference type="Pfam" id="PF07715"/>
    </source>
</evidence>
<dbReference type="PANTHER" id="PTHR30069:SF53">
    <property type="entry name" value="COLICIN I RECEPTOR-RELATED"/>
    <property type="match status" value="1"/>
</dbReference>
<dbReference type="Pfam" id="PF00593">
    <property type="entry name" value="TonB_dep_Rec_b-barrel"/>
    <property type="match status" value="1"/>
</dbReference>
<evidence type="ECO:0000256" key="6">
    <source>
        <dbReference type="ARBA" id="ARBA00022729"/>
    </source>
</evidence>
<evidence type="ECO:0000256" key="11">
    <source>
        <dbReference type="ARBA" id="ARBA00023237"/>
    </source>
</evidence>
<evidence type="ECO:0000256" key="3">
    <source>
        <dbReference type="ARBA" id="ARBA00022448"/>
    </source>
</evidence>
<evidence type="ECO:0000313" key="17">
    <source>
        <dbReference type="EMBL" id="WOO32326.1"/>
    </source>
</evidence>
<dbReference type="InterPro" id="IPR000531">
    <property type="entry name" value="Beta-barrel_TonB"/>
</dbReference>
<feature type="domain" description="TonB-dependent receptor plug" evidence="16">
    <location>
        <begin position="67"/>
        <end position="172"/>
    </location>
</feature>
<comment type="similarity">
    <text evidence="2 12 13">Belongs to the TonB-dependent receptor family.</text>
</comment>
<feature type="chain" id="PRO_5045348372" evidence="14">
    <location>
        <begin position="35"/>
        <end position="629"/>
    </location>
</feature>
<keyword evidence="8 13" id="KW-0798">TonB box</keyword>
<dbReference type="InterPro" id="IPR039426">
    <property type="entry name" value="TonB-dep_rcpt-like"/>
</dbReference>
<keyword evidence="5 12" id="KW-0812">Transmembrane</keyword>
<keyword evidence="3 12" id="KW-0813">Transport</keyword>
<keyword evidence="6 14" id="KW-0732">Signal</keyword>
<keyword evidence="18" id="KW-1185">Reference proteome</keyword>
<keyword evidence="7" id="KW-0406">Ion transport</keyword>
<dbReference type="InterPro" id="IPR036942">
    <property type="entry name" value="Beta-barrel_TonB_sf"/>
</dbReference>
<evidence type="ECO:0000256" key="4">
    <source>
        <dbReference type="ARBA" id="ARBA00022452"/>
    </source>
</evidence>